<dbReference type="AlphaFoldDB" id="A0A9P9FE05"/>
<evidence type="ECO:0000256" key="1">
    <source>
        <dbReference type="SAM" id="MobiDB-lite"/>
    </source>
</evidence>
<gene>
    <name evidence="2" type="ORF">B0J13DRAFT_520965</name>
</gene>
<name>A0A9P9FE05_9HYPO</name>
<dbReference type="Proteomes" id="UP000717696">
    <property type="component" value="Unassembled WGS sequence"/>
</dbReference>
<comment type="caution">
    <text evidence="2">The sequence shown here is derived from an EMBL/GenBank/DDBJ whole genome shotgun (WGS) entry which is preliminary data.</text>
</comment>
<organism evidence="2 3">
    <name type="scientific">Dactylonectria estremocensis</name>
    <dbReference type="NCBI Taxonomy" id="1079267"/>
    <lineage>
        <taxon>Eukaryota</taxon>
        <taxon>Fungi</taxon>
        <taxon>Dikarya</taxon>
        <taxon>Ascomycota</taxon>
        <taxon>Pezizomycotina</taxon>
        <taxon>Sordariomycetes</taxon>
        <taxon>Hypocreomycetidae</taxon>
        <taxon>Hypocreales</taxon>
        <taxon>Nectriaceae</taxon>
        <taxon>Dactylonectria</taxon>
    </lineage>
</organism>
<protein>
    <submittedName>
        <fullName evidence="2">Uncharacterized protein</fullName>
    </submittedName>
</protein>
<accession>A0A9P9FE05</accession>
<evidence type="ECO:0000313" key="2">
    <source>
        <dbReference type="EMBL" id="KAH7158263.1"/>
    </source>
</evidence>
<evidence type="ECO:0000313" key="3">
    <source>
        <dbReference type="Proteomes" id="UP000717696"/>
    </source>
</evidence>
<reference evidence="2" key="1">
    <citation type="journal article" date="2021" name="Nat. Commun.">
        <title>Genetic determinants of endophytism in the Arabidopsis root mycobiome.</title>
        <authorList>
            <person name="Mesny F."/>
            <person name="Miyauchi S."/>
            <person name="Thiergart T."/>
            <person name="Pickel B."/>
            <person name="Atanasova L."/>
            <person name="Karlsson M."/>
            <person name="Huettel B."/>
            <person name="Barry K.W."/>
            <person name="Haridas S."/>
            <person name="Chen C."/>
            <person name="Bauer D."/>
            <person name="Andreopoulos W."/>
            <person name="Pangilinan J."/>
            <person name="LaButti K."/>
            <person name="Riley R."/>
            <person name="Lipzen A."/>
            <person name="Clum A."/>
            <person name="Drula E."/>
            <person name="Henrissat B."/>
            <person name="Kohler A."/>
            <person name="Grigoriev I.V."/>
            <person name="Martin F.M."/>
            <person name="Hacquard S."/>
        </authorList>
    </citation>
    <scope>NUCLEOTIDE SEQUENCE</scope>
    <source>
        <strain evidence="2">MPI-CAGE-AT-0021</strain>
    </source>
</reference>
<keyword evidence="3" id="KW-1185">Reference proteome</keyword>
<proteinExistence type="predicted"/>
<sequence length="137" mass="15139">MSLSSPGPVSLRFCFWLSSSSVQFTVRQASQGMRMQRNGEAYTERSAEQEPPNNANFPGLLETNNTGRGIEVTIRIILVIPVAFIANCFAEVVGAMSSNACIPRSLSASIWLSCAKCYYSEGEREMKHVRLSVIKEK</sequence>
<feature type="region of interest" description="Disordered" evidence="1">
    <location>
        <begin position="35"/>
        <end position="56"/>
    </location>
</feature>
<dbReference type="EMBL" id="JAGMUU010000003">
    <property type="protein sequence ID" value="KAH7158263.1"/>
    <property type="molecule type" value="Genomic_DNA"/>
</dbReference>